<comment type="caution">
    <text evidence="3">The sequence shown here is derived from an EMBL/GenBank/DDBJ whole genome shotgun (WGS) entry which is preliminary data.</text>
</comment>
<dbReference type="NCBIfam" id="TIGR04183">
    <property type="entry name" value="Por_Secre_tail"/>
    <property type="match status" value="1"/>
</dbReference>
<feature type="domain" description="Secretion system C-terminal sorting" evidence="2">
    <location>
        <begin position="429"/>
        <end position="499"/>
    </location>
</feature>
<organism evidence="3 4">
    <name type="scientific">Pontibacter ruber</name>
    <dbReference type="NCBI Taxonomy" id="1343895"/>
    <lineage>
        <taxon>Bacteria</taxon>
        <taxon>Pseudomonadati</taxon>
        <taxon>Bacteroidota</taxon>
        <taxon>Cytophagia</taxon>
        <taxon>Cytophagales</taxon>
        <taxon>Hymenobacteraceae</taxon>
        <taxon>Pontibacter</taxon>
    </lineage>
</organism>
<sequence length="500" mass="53316">MKTPVRMLFAVLVALFFCGAAAAQSPAISSTLKDAQNVKAKETLVNFTVTTTQGNAPAGTMVKGRFEFTNANIAYKAPLIDLEYEETANNWKKLPVSTAGAAEFGPATGFALGNTSFKFRVRFNAADVYNYNLKLVPASGTGDPVAVASESVTVDAVEEAIINSTLDVIEGITINKEVEFQAIVNAQDRQGDLVNVVMKLKNPAQAGKITLKFSQDTENPVYSPLTFNDQGEAKAGPEGGFPLEGEALRFAVTFTEAGIYDYTFLLLREDGTLLASVDEKAAVAEFEGTAISSTLNNKADVKTNTATDFAVTTARGAVEANTPVRIKFTFDQAAVGKVTMQAQAAGGTTFEPMTISNEGVAFYGPEAGFTFADATTNFKITFAEANTYRYAMQVIRVSDNKVLAAASEAVNVTGVTAVKDEIENTRIRVYPTLANGAVTVDLGTVRNAQVTVVDALGRTMVALDKVDEKAEINTTAFAKGLYFVRIVKGGEVAISRFIVR</sequence>
<proteinExistence type="predicted"/>
<evidence type="ECO:0000259" key="2">
    <source>
        <dbReference type="Pfam" id="PF18962"/>
    </source>
</evidence>
<dbReference type="Proteomes" id="UP001597374">
    <property type="component" value="Unassembled WGS sequence"/>
</dbReference>
<dbReference type="EMBL" id="JBHUIM010000001">
    <property type="protein sequence ID" value="MFD2246339.1"/>
    <property type="molecule type" value="Genomic_DNA"/>
</dbReference>
<keyword evidence="4" id="KW-1185">Reference proteome</keyword>
<evidence type="ECO:0000313" key="4">
    <source>
        <dbReference type="Proteomes" id="UP001597374"/>
    </source>
</evidence>
<dbReference type="RefSeq" id="WP_250428041.1">
    <property type="nucleotide sequence ID" value="NZ_JALPRR010000001.1"/>
</dbReference>
<gene>
    <name evidence="3" type="ORF">ACFSKP_08740</name>
</gene>
<feature type="signal peptide" evidence="1">
    <location>
        <begin position="1"/>
        <end position="22"/>
    </location>
</feature>
<protein>
    <submittedName>
        <fullName evidence="3">T9SS type A sorting domain-containing protein</fullName>
    </submittedName>
</protein>
<feature type="chain" id="PRO_5046126352" evidence="1">
    <location>
        <begin position="23"/>
        <end position="500"/>
    </location>
</feature>
<keyword evidence="1" id="KW-0732">Signal</keyword>
<evidence type="ECO:0000313" key="3">
    <source>
        <dbReference type="EMBL" id="MFD2246339.1"/>
    </source>
</evidence>
<evidence type="ECO:0000256" key="1">
    <source>
        <dbReference type="SAM" id="SignalP"/>
    </source>
</evidence>
<dbReference type="InterPro" id="IPR026444">
    <property type="entry name" value="Secre_tail"/>
</dbReference>
<reference evidence="4" key="1">
    <citation type="journal article" date="2019" name="Int. J. Syst. Evol. Microbiol.">
        <title>The Global Catalogue of Microorganisms (GCM) 10K type strain sequencing project: providing services to taxonomists for standard genome sequencing and annotation.</title>
        <authorList>
            <consortium name="The Broad Institute Genomics Platform"/>
            <consortium name="The Broad Institute Genome Sequencing Center for Infectious Disease"/>
            <person name="Wu L."/>
            <person name="Ma J."/>
        </authorList>
    </citation>
    <scope>NUCLEOTIDE SEQUENCE [LARGE SCALE GENOMIC DNA]</scope>
    <source>
        <strain evidence="4">CGMCC 4.1782</strain>
    </source>
</reference>
<accession>A0ABW5CWE1</accession>
<dbReference type="Pfam" id="PF18962">
    <property type="entry name" value="Por_Secre_tail"/>
    <property type="match status" value="1"/>
</dbReference>
<name>A0ABW5CWE1_9BACT</name>